<gene>
    <name evidence="3" type="ORF">P5673_023171</name>
</gene>
<dbReference type="PROSITE" id="PS50943">
    <property type="entry name" value="HTH_CROC1"/>
    <property type="match status" value="1"/>
</dbReference>
<reference evidence="3" key="2">
    <citation type="journal article" date="2023" name="Science">
        <title>Genomic signatures of disease resistance in endangered staghorn corals.</title>
        <authorList>
            <person name="Vollmer S.V."/>
            <person name="Selwyn J.D."/>
            <person name="Despard B.A."/>
            <person name="Roesel C.L."/>
        </authorList>
    </citation>
    <scope>NUCLEOTIDE SEQUENCE</scope>
    <source>
        <strain evidence="3">K2</strain>
    </source>
</reference>
<feature type="domain" description="HTH cro/C1-type" evidence="2">
    <location>
        <begin position="208"/>
        <end position="247"/>
    </location>
</feature>
<dbReference type="InterPro" id="IPR009057">
    <property type="entry name" value="Homeodomain-like_sf"/>
</dbReference>
<dbReference type="SUPFAM" id="SSF46689">
    <property type="entry name" value="Homeodomain-like"/>
    <property type="match status" value="1"/>
</dbReference>
<evidence type="ECO:0000259" key="2">
    <source>
        <dbReference type="PROSITE" id="PS50943"/>
    </source>
</evidence>
<name>A0AAD9Q5Q2_ACRCE</name>
<proteinExistence type="predicted"/>
<keyword evidence="4" id="KW-1185">Reference proteome</keyword>
<evidence type="ECO:0000256" key="1">
    <source>
        <dbReference type="SAM" id="MobiDB-lite"/>
    </source>
</evidence>
<dbReference type="AlphaFoldDB" id="A0AAD9Q5Q2"/>
<dbReference type="Pfam" id="PF13384">
    <property type="entry name" value="HTH_23"/>
    <property type="match status" value="1"/>
</dbReference>
<reference evidence="3" key="1">
    <citation type="journal article" date="2023" name="G3 (Bethesda)">
        <title>Whole genome assembly and annotation of the endangered Caribbean coral Acropora cervicornis.</title>
        <authorList>
            <person name="Selwyn J.D."/>
            <person name="Vollmer S.V."/>
        </authorList>
    </citation>
    <scope>NUCLEOTIDE SEQUENCE</scope>
    <source>
        <strain evidence="3">K2</strain>
    </source>
</reference>
<accession>A0AAD9Q5Q2</accession>
<comment type="caution">
    <text evidence="3">The sequence shown here is derived from an EMBL/GenBank/DDBJ whole genome shotgun (WGS) entry which is preliminary data.</text>
</comment>
<dbReference type="Proteomes" id="UP001249851">
    <property type="component" value="Unassembled WGS sequence"/>
</dbReference>
<organism evidence="3 4">
    <name type="scientific">Acropora cervicornis</name>
    <name type="common">Staghorn coral</name>
    <dbReference type="NCBI Taxonomy" id="6130"/>
    <lineage>
        <taxon>Eukaryota</taxon>
        <taxon>Metazoa</taxon>
        <taxon>Cnidaria</taxon>
        <taxon>Anthozoa</taxon>
        <taxon>Hexacorallia</taxon>
        <taxon>Scleractinia</taxon>
        <taxon>Astrocoeniina</taxon>
        <taxon>Acroporidae</taxon>
        <taxon>Acropora</taxon>
    </lineage>
</organism>
<dbReference type="EMBL" id="JARQWQ010000064">
    <property type="protein sequence ID" value="KAK2555194.1"/>
    <property type="molecule type" value="Genomic_DNA"/>
</dbReference>
<evidence type="ECO:0000313" key="3">
    <source>
        <dbReference type="EMBL" id="KAK2555194.1"/>
    </source>
</evidence>
<dbReference type="InterPro" id="IPR001387">
    <property type="entry name" value="Cro/C1-type_HTH"/>
</dbReference>
<protein>
    <recommendedName>
        <fullName evidence="2">HTH cro/C1-type domain-containing protein</fullName>
    </recommendedName>
</protein>
<feature type="region of interest" description="Disordered" evidence="1">
    <location>
        <begin position="1"/>
        <end position="24"/>
    </location>
</feature>
<sequence length="379" mass="44176">MSEEDLDKSVEDQKTINTSRSTQRLRKISANERNFNPKMWATNHEERCPVMLFEEYIAHQPSAMCLADSAFWLAINYNQSNGKFLKSQKMGIKKINGFMKAMSHRINMADGAIEQRECGFVDDVSPALKVSLIDWIRKSKSNATIVEYVRRDFGFDWRNDVYRAMQILDACGTRDRRKRVCRRRDYVSVAATKMVFRGKIDAERRAYIKFLREDGGLTVRQICGKCGVSRATVYRFLKGRKTIGVKKSPGRPKKLCARDERLIEVNIKRLRVSEGTFSLKTLRAECSLHHVSLHTLNRCFKRIRYKFCEARRKGVPSVKDCSAHVKFERQVLKHYPAELWTRDVCFYLDGVSFWHKINPVMQAKTPQGKIWRRRNEGLS</sequence>
<evidence type="ECO:0000313" key="4">
    <source>
        <dbReference type="Proteomes" id="UP001249851"/>
    </source>
</evidence>